<reference evidence="3 4" key="1">
    <citation type="submission" date="2024-01" db="EMBL/GenBank/DDBJ databases">
        <title>Genome assemblies of Stephania.</title>
        <authorList>
            <person name="Yang L."/>
        </authorList>
    </citation>
    <scope>NUCLEOTIDE SEQUENCE [LARGE SCALE GENOMIC DNA]</scope>
    <source>
        <strain evidence="3">YNDBR</strain>
        <tissue evidence="3">Leaf</tissue>
    </source>
</reference>
<dbReference type="PROSITE" id="PS51375">
    <property type="entry name" value="PPR"/>
    <property type="match status" value="6"/>
</dbReference>
<dbReference type="GO" id="GO:0009451">
    <property type="term" value="P:RNA modification"/>
    <property type="evidence" value="ECO:0007669"/>
    <property type="project" value="InterPro"/>
</dbReference>
<dbReference type="PANTHER" id="PTHR47926">
    <property type="entry name" value="PENTATRICOPEPTIDE REPEAT-CONTAINING PROTEIN"/>
    <property type="match status" value="1"/>
</dbReference>
<evidence type="ECO:0008006" key="5">
    <source>
        <dbReference type="Google" id="ProtNLM"/>
    </source>
</evidence>
<dbReference type="AlphaFoldDB" id="A0AAP0I1K3"/>
<dbReference type="EMBL" id="JBBNAF010000010">
    <property type="protein sequence ID" value="KAK9106497.1"/>
    <property type="molecule type" value="Genomic_DNA"/>
</dbReference>
<dbReference type="InterPro" id="IPR002885">
    <property type="entry name" value="PPR_rpt"/>
</dbReference>
<dbReference type="InterPro" id="IPR046848">
    <property type="entry name" value="E_motif"/>
</dbReference>
<evidence type="ECO:0000313" key="4">
    <source>
        <dbReference type="Proteomes" id="UP001420932"/>
    </source>
</evidence>
<dbReference type="FunFam" id="1.25.40.10:FF:000090">
    <property type="entry name" value="Pentatricopeptide repeat-containing protein, chloroplastic"/>
    <property type="match status" value="1"/>
</dbReference>
<feature type="repeat" description="PPR" evidence="2">
    <location>
        <begin position="418"/>
        <end position="452"/>
    </location>
</feature>
<comment type="caution">
    <text evidence="3">The sequence shown here is derived from an EMBL/GenBank/DDBJ whole genome shotgun (WGS) entry which is preliminary data.</text>
</comment>
<dbReference type="Pfam" id="PF01535">
    <property type="entry name" value="PPR"/>
    <property type="match status" value="4"/>
</dbReference>
<evidence type="ECO:0000313" key="3">
    <source>
        <dbReference type="EMBL" id="KAK9106497.1"/>
    </source>
</evidence>
<dbReference type="Gene3D" id="1.25.40.10">
    <property type="entry name" value="Tetratricopeptide repeat domain"/>
    <property type="match status" value="6"/>
</dbReference>
<dbReference type="PANTHER" id="PTHR47926:SF452">
    <property type="entry name" value="PENTATRICOPEPTIDE REPEAT-CONTAINING PROTEIN"/>
    <property type="match status" value="1"/>
</dbReference>
<feature type="repeat" description="PPR" evidence="2">
    <location>
        <begin position="34"/>
        <end position="68"/>
    </location>
</feature>
<dbReference type="GO" id="GO:0003723">
    <property type="term" value="F:RNA binding"/>
    <property type="evidence" value="ECO:0007669"/>
    <property type="project" value="InterPro"/>
</dbReference>
<proteinExistence type="predicted"/>
<sequence length="739" mass="82754">MYVKCGSFSTALQVFDEITSQNSTDNGSEFLVQDVTLWNSIIGGYFRYGHMSDGFAQFRRMLSLGVAPDGHSLSIILGACSDVHCVEEGKQIHGYIARHMFYEDAFLETSLIHMYAKCARPASAWAVFDKLEDKQSNVAVWNAMIGGFCENGQWERGLELFTLMKNEQCQLGSATFSSVLTAVSENEDLDFGCGVHCDVMKRGLEHDPYVCTSLLNMYARCTLVHEAYKIFNGVSESHRRTELWNVLIAAYVSNDSVYEALDFYRTMRSSGFQPDFYTISNILSACSKITSHDIGRQFHAEAIKRPLQTEKAVKTALVIMYCEMWIWFCINNKFEEVLHLFKEMNVGGVKSDSSVMASVIAACGALEYAHFGFAVHGYVIKNGTSSHVFVDSSLIDLYAKLEMPYMAEIVFSSMPRDSLVAWNSIISCYNRNGLPELSVSLLPKIVHSGLVLDSVTITNALVAISSIAALLKGKSLHCYQIKHEIQSDLQVHNTLINMYIKCGCFGYAQHIFRNMDQRNIVTWNSMISGYGSHGDGLKAIGIFDDMKQLGEIPDEITFLSLISACSYSGLTEEGISLFNCMREEYKIEPRMEHYVNIVDLLGRAGCLSEAYAFIDNMPIEPSKNIWSSMLSSCRIHKNVALGELSANNLLKMEPTRGSNYVQLMNLYAEEGSWEKAANLRTTMKAKGLKKNPGCSWIEMKDGHNVFFSGDSSSYLTLEIYETLNSLMNIIELDGELMNL</sequence>
<feature type="repeat" description="PPR" evidence="2">
    <location>
        <begin position="240"/>
        <end position="274"/>
    </location>
</feature>
<name>A0AAP0I1K3_9MAGN</name>
<dbReference type="InterPro" id="IPR011990">
    <property type="entry name" value="TPR-like_helical_dom_sf"/>
</dbReference>
<feature type="repeat" description="PPR" evidence="2">
    <location>
        <begin position="554"/>
        <end position="584"/>
    </location>
</feature>
<protein>
    <recommendedName>
        <fullName evidence="5">Pentatricopeptide repeat-containing protein</fullName>
    </recommendedName>
</protein>
<dbReference type="Pfam" id="PF13041">
    <property type="entry name" value="PPR_2"/>
    <property type="match status" value="4"/>
</dbReference>
<feature type="repeat" description="PPR" evidence="2">
    <location>
        <begin position="519"/>
        <end position="553"/>
    </location>
</feature>
<organism evidence="3 4">
    <name type="scientific">Stephania yunnanensis</name>
    <dbReference type="NCBI Taxonomy" id="152371"/>
    <lineage>
        <taxon>Eukaryota</taxon>
        <taxon>Viridiplantae</taxon>
        <taxon>Streptophyta</taxon>
        <taxon>Embryophyta</taxon>
        <taxon>Tracheophyta</taxon>
        <taxon>Spermatophyta</taxon>
        <taxon>Magnoliopsida</taxon>
        <taxon>Ranunculales</taxon>
        <taxon>Menispermaceae</taxon>
        <taxon>Menispermoideae</taxon>
        <taxon>Cissampelideae</taxon>
        <taxon>Stephania</taxon>
    </lineage>
</organism>
<dbReference type="Proteomes" id="UP001420932">
    <property type="component" value="Unassembled WGS sequence"/>
</dbReference>
<evidence type="ECO:0000256" key="1">
    <source>
        <dbReference type="ARBA" id="ARBA00022737"/>
    </source>
</evidence>
<feature type="repeat" description="PPR" evidence="2">
    <location>
        <begin position="137"/>
        <end position="171"/>
    </location>
</feature>
<accession>A0AAP0I1K3</accession>
<gene>
    <name evidence="3" type="ORF">Syun_022508</name>
</gene>
<keyword evidence="4" id="KW-1185">Reference proteome</keyword>
<dbReference type="Pfam" id="PF20431">
    <property type="entry name" value="E_motif"/>
    <property type="match status" value="1"/>
</dbReference>
<keyword evidence="1" id="KW-0677">Repeat</keyword>
<dbReference type="NCBIfam" id="TIGR00756">
    <property type="entry name" value="PPR"/>
    <property type="match status" value="4"/>
</dbReference>
<evidence type="ECO:0000256" key="2">
    <source>
        <dbReference type="PROSITE-ProRule" id="PRU00708"/>
    </source>
</evidence>
<dbReference type="InterPro" id="IPR046960">
    <property type="entry name" value="PPR_At4g14850-like_plant"/>
</dbReference>